<dbReference type="EMBL" id="CP070368">
    <property type="protein sequence ID" value="QRZ12769.1"/>
    <property type="molecule type" value="Genomic_DNA"/>
</dbReference>
<dbReference type="Proteomes" id="UP000663629">
    <property type="component" value="Chromosome 1"/>
</dbReference>
<name>A0ABX7JGB4_9RHOB</name>
<organism evidence="1 2">
    <name type="scientific">Paracoccus methylovorus</name>
    <dbReference type="NCBI Taxonomy" id="2812658"/>
    <lineage>
        <taxon>Bacteria</taxon>
        <taxon>Pseudomonadati</taxon>
        <taxon>Pseudomonadota</taxon>
        <taxon>Alphaproteobacteria</taxon>
        <taxon>Rhodobacterales</taxon>
        <taxon>Paracoccaceae</taxon>
        <taxon>Paracoccus</taxon>
    </lineage>
</organism>
<keyword evidence="2" id="KW-1185">Reference proteome</keyword>
<evidence type="ECO:0000313" key="2">
    <source>
        <dbReference type="Proteomes" id="UP000663629"/>
    </source>
</evidence>
<accession>A0ABX7JGB4</accession>
<reference evidence="1 2" key="1">
    <citation type="submission" date="2021-02" db="EMBL/GenBank/DDBJ databases">
        <title>Paracoccus methylovroum sp.nov., a new methanol and methylamine utilizing methylotrophic denitrifer.</title>
        <authorList>
            <person name="Timsy T."/>
            <person name="Behrendt U."/>
            <person name="Ulrich A."/>
            <person name="Spanner T."/>
            <person name="Foesel B.U."/>
            <person name="Horn M.A."/>
            <person name="Kolb S."/>
        </authorList>
    </citation>
    <scope>NUCLEOTIDE SEQUENCE [LARGE SCALE GENOMIC DNA]</scope>
    <source>
        <strain evidence="1 2">H4-D09</strain>
    </source>
</reference>
<evidence type="ECO:0000313" key="1">
    <source>
        <dbReference type="EMBL" id="QRZ12769.1"/>
    </source>
</evidence>
<dbReference type="RefSeq" id="WP_205293796.1">
    <property type="nucleotide sequence ID" value="NZ_CP070368.1"/>
</dbReference>
<proteinExistence type="predicted"/>
<sequence>MSDKDFIWSEIPKLRARIKETMLTREREALDEGRTHRDAWKQQATALWAAPPMRRTCWLWSRS</sequence>
<protein>
    <submittedName>
        <fullName evidence="1">Uncharacterized protein</fullName>
    </submittedName>
</protein>
<gene>
    <name evidence="1" type="ORF">JWJ88_09130</name>
</gene>